<evidence type="ECO:0000313" key="4">
    <source>
        <dbReference type="Proteomes" id="UP001149140"/>
    </source>
</evidence>
<dbReference type="Pfam" id="PF13517">
    <property type="entry name" value="FG-GAP_3"/>
    <property type="match status" value="2"/>
</dbReference>
<dbReference type="AlphaFoldDB" id="A0A9X3RZH8"/>
<dbReference type="InterPro" id="IPR013517">
    <property type="entry name" value="FG-GAP"/>
</dbReference>
<feature type="compositionally biased region" description="Basic and acidic residues" evidence="2">
    <location>
        <begin position="76"/>
        <end position="88"/>
    </location>
</feature>
<evidence type="ECO:0000256" key="1">
    <source>
        <dbReference type="ARBA" id="ARBA00022729"/>
    </source>
</evidence>
<keyword evidence="4" id="KW-1185">Reference proteome</keyword>
<protein>
    <submittedName>
        <fullName evidence="3">VCBS repeat-containing protein</fullName>
    </submittedName>
</protein>
<proteinExistence type="predicted"/>
<name>A0A9X3RZH8_9ACTN</name>
<accession>A0A9X3RZH8</accession>
<dbReference type="Gene3D" id="2.130.10.130">
    <property type="entry name" value="Integrin alpha, N-terminal"/>
    <property type="match status" value="1"/>
</dbReference>
<dbReference type="PANTHER" id="PTHR46580">
    <property type="entry name" value="SENSOR KINASE-RELATED"/>
    <property type="match status" value="1"/>
</dbReference>
<keyword evidence="1" id="KW-0732">Signal</keyword>
<dbReference type="InterPro" id="IPR028994">
    <property type="entry name" value="Integrin_alpha_N"/>
</dbReference>
<dbReference type="PANTHER" id="PTHR46580:SF4">
    <property type="entry name" value="ATP_GTP-BINDING PROTEIN"/>
    <property type="match status" value="1"/>
</dbReference>
<evidence type="ECO:0000256" key="2">
    <source>
        <dbReference type="SAM" id="MobiDB-lite"/>
    </source>
</evidence>
<dbReference type="SUPFAM" id="SSF69318">
    <property type="entry name" value="Integrin alpha N-terminal domain"/>
    <property type="match status" value="1"/>
</dbReference>
<evidence type="ECO:0000313" key="3">
    <source>
        <dbReference type="EMBL" id="MDA0160184.1"/>
    </source>
</evidence>
<gene>
    <name evidence="3" type="ORF">OM076_07915</name>
</gene>
<sequence>MLAAAASGHASAAYAGGVVSTPISGLTGPTDLASADFDGNGLDDLAISEGAGSALVVQLNQGAGGFTSRRIPQSGHPDEVATGDLDHDGRPDVVTLAKAERSVDLNLRDTAGDWQTLTLANVGTDPAGIAVGDLNGDGWGDVAVTDAGADANDDYALRLFLRDPLSADYDETTLTNFHDAGKGGPLAVAIGDLDGDGRADLATANDDNAVTVMRFIQQPDGTFTRRPLSSFPRQGAAAIAIGDLGGNGPGADVAVGGSKNAWVNRRPGATSDDRYFSGPEEGFDAIAILRVSGIPALAASSTHPGRNVTVWSGYNLQTPETFGTAAAARALTSGDFDGDGLADLATLQPADGKVLLVTRLSWPIEYPLCGTAVASIARRVRCSWVVPTLYLLLDQGPLSFGTFTPGLTSDYTATANAHVISTLESASLTVSEPGKLTNGSATLDSPLAVSFSKAAWTKPVADDPVTITFKQHIDEREILRTGAYSRTVTFTLAATEP</sequence>
<organism evidence="3 4">
    <name type="scientific">Solirubrobacter ginsenosidimutans</name>
    <dbReference type="NCBI Taxonomy" id="490573"/>
    <lineage>
        <taxon>Bacteria</taxon>
        <taxon>Bacillati</taxon>
        <taxon>Actinomycetota</taxon>
        <taxon>Thermoleophilia</taxon>
        <taxon>Solirubrobacterales</taxon>
        <taxon>Solirubrobacteraceae</taxon>
        <taxon>Solirubrobacter</taxon>
    </lineage>
</organism>
<feature type="region of interest" description="Disordered" evidence="2">
    <location>
        <begin position="67"/>
        <end position="88"/>
    </location>
</feature>
<dbReference type="EMBL" id="JAPDOD010000004">
    <property type="protein sequence ID" value="MDA0160184.1"/>
    <property type="molecule type" value="Genomic_DNA"/>
</dbReference>
<comment type="caution">
    <text evidence="3">The sequence shown here is derived from an EMBL/GenBank/DDBJ whole genome shotgun (WGS) entry which is preliminary data.</text>
</comment>
<dbReference type="Proteomes" id="UP001149140">
    <property type="component" value="Unassembled WGS sequence"/>
</dbReference>
<reference evidence="3" key="1">
    <citation type="submission" date="2022-10" db="EMBL/GenBank/DDBJ databases">
        <title>The WGS of Solirubrobacter ginsenosidimutans DSM 21036.</title>
        <authorList>
            <person name="Jiang Z."/>
        </authorList>
    </citation>
    <scope>NUCLEOTIDE SEQUENCE</scope>
    <source>
        <strain evidence="3">DSM 21036</strain>
    </source>
</reference>